<dbReference type="Proteomes" id="UP000669179">
    <property type="component" value="Unassembled WGS sequence"/>
</dbReference>
<dbReference type="PANTHER" id="PTHR46268">
    <property type="entry name" value="STRESS RESPONSE PROTEIN NHAX"/>
    <property type="match status" value="1"/>
</dbReference>
<dbReference type="RefSeq" id="WP_208255575.1">
    <property type="nucleotide sequence ID" value="NZ_JAGEOJ010000004.1"/>
</dbReference>
<accession>A0A939P8X8</accession>
<dbReference type="PRINTS" id="PR01438">
    <property type="entry name" value="UNVRSLSTRESS"/>
</dbReference>
<feature type="domain" description="UspA" evidence="2">
    <location>
        <begin position="153"/>
        <end position="289"/>
    </location>
</feature>
<evidence type="ECO:0000313" key="4">
    <source>
        <dbReference type="Proteomes" id="UP000669179"/>
    </source>
</evidence>
<reference evidence="3" key="1">
    <citation type="submission" date="2021-03" db="EMBL/GenBank/DDBJ databases">
        <authorList>
            <person name="Kanchanasin P."/>
            <person name="Saeng-In P."/>
            <person name="Phongsopitanun W."/>
            <person name="Yuki M."/>
            <person name="Kudo T."/>
            <person name="Ohkuma M."/>
            <person name="Tanasupawat S."/>
        </authorList>
    </citation>
    <scope>NUCLEOTIDE SEQUENCE</scope>
    <source>
        <strain evidence="3">GKU 128</strain>
    </source>
</reference>
<protein>
    <submittedName>
        <fullName evidence="3">Universal stress protein</fullName>
    </submittedName>
</protein>
<comment type="caution">
    <text evidence="3">The sequence shown here is derived from an EMBL/GenBank/DDBJ whole genome shotgun (WGS) entry which is preliminary data.</text>
</comment>
<keyword evidence="4" id="KW-1185">Reference proteome</keyword>
<evidence type="ECO:0000259" key="2">
    <source>
        <dbReference type="Pfam" id="PF00582"/>
    </source>
</evidence>
<dbReference type="PANTHER" id="PTHR46268:SF6">
    <property type="entry name" value="UNIVERSAL STRESS PROTEIN UP12"/>
    <property type="match status" value="1"/>
</dbReference>
<evidence type="ECO:0000256" key="1">
    <source>
        <dbReference type="ARBA" id="ARBA00008791"/>
    </source>
</evidence>
<sequence>MNADSNRPILVGYDASFPSDRALRWAVDEARLRERPLLVCHAWNWPYPFRQQDAQALEIVHGMGQAVVEAGVRRAHELADGLDVRPLLKRGTAPAALLGAARDAELIVLGTRGTGGFDDLRVGSAAAQVPAHADRPVIVVPPGELAPRRDGVRIVAGVDGSPASEAALDFAFAEAELRDLPVTAVCAWWDPSAMSGPDNVPFTDPEALKSNVKGKFEQAVSRAKDKHPKVSAETRFVMRKPQQALTDIARGATLLVVGNRGLGAAPQELLGAVTRTVLHNTPCPMTIVPEHHG</sequence>
<dbReference type="SUPFAM" id="SSF52402">
    <property type="entry name" value="Adenine nucleotide alpha hydrolases-like"/>
    <property type="match status" value="2"/>
</dbReference>
<dbReference type="InterPro" id="IPR014729">
    <property type="entry name" value="Rossmann-like_a/b/a_fold"/>
</dbReference>
<comment type="similarity">
    <text evidence="1">Belongs to the universal stress protein A family.</text>
</comment>
<dbReference type="EMBL" id="JAGEOJ010000004">
    <property type="protein sequence ID" value="MBO2447943.1"/>
    <property type="molecule type" value="Genomic_DNA"/>
</dbReference>
<dbReference type="Pfam" id="PF00582">
    <property type="entry name" value="Usp"/>
    <property type="match status" value="2"/>
</dbReference>
<dbReference type="InterPro" id="IPR006016">
    <property type="entry name" value="UspA"/>
</dbReference>
<dbReference type="AlphaFoldDB" id="A0A939P8X8"/>
<dbReference type="InterPro" id="IPR006015">
    <property type="entry name" value="Universal_stress_UspA"/>
</dbReference>
<proteinExistence type="inferred from homology"/>
<name>A0A939P8X8_9ACTN</name>
<feature type="domain" description="UspA" evidence="2">
    <location>
        <begin position="7"/>
        <end position="141"/>
    </location>
</feature>
<organism evidence="3 4">
    <name type="scientific">Actinomadura barringtoniae</name>
    <dbReference type="NCBI Taxonomy" id="1427535"/>
    <lineage>
        <taxon>Bacteria</taxon>
        <taxon>Bacillati</taxon>
        <taxon>Actinomycetota</taxon>
        <taxon>Actinomycetes</taxon>
        <taxon>Streptosporangiales</taxon>
        <taxon>Thermomonosporaceae</taxon>
        <taxon>Actinomadura</taxon>
    </lineage>
</organism>
<gene>
    <name evidence="3" type="ORF">J4573_12635</name>
</gene>
<dbReference type="Gene3D" id="3.40.50.620">
    <property type="entry name" value="HUPs"/>
    <property type="match status" value="2"/>
</dbReference>
<evidence type="ECO:0000313" key="3">
    <source>
        <dbReference type="EMBL" id="MBO2447943.1"/>
    </source>
</evidence>